<gene>
    <name evidence="2" type="ORF">F1599_02425</name>
</gene>
<dbReference type="EMBL" id="VWRN01000010">
    <property type="protein sequence ID" value="KAA6131151.1"/>
    <property type="molecule type" value="Genomic_DNA"/>
</dbReference>
<protein>
    <recommendedName>
        <fullName evidence="1">Ysc84 actin-binding domain-containing protein</fullName>
    </recommendedName>
</protein>
<reference evidence="2 3" key="1">
    <citation type="submission" date="2019-09" db="EMBL/GenBank/DDBJ databases">
        <title>Isolation of a novel species in the genus Cupriavidus from patients with sepsis using whole genome sequencing.</title>
        <authorList>
            <person name="Kweon O.J."/>
            <person name="Lee M.-K."/>
        </authorList>
    </citation>
    <scope>NUCLEOTIDE SEQUENCE [LARGE SCALE GENOMIC DNA]</scope>
    <source>
        <strain evidence="2 3">MKL-01</strain>
    </source>
</reference>
<evidence type="ECO:0000259" key="1">
    <source>
        <dbReference type="Pfam" id="PF04366"/>
    </source>
</evidence>
<proteinExistence type="predicted"/>
<dbReference type="InterPro" id="IPR007461">
    <property type="entry name" value="Ysc84_actin-binding"/>
</dbReference>
<evidence type="ECO:0000313" key="3">
    <source>
        <dbReference type="Proteomes" id="UP000324324"/>
    </source>
</evidence>
<feature type="domain" description="Ysc84 actin-binding" evidence="1">
    <location>
        <begin position="112"/>
        <end position="195"/>
    </location>
</feature>
<name>A0A5M8B9T6_9BURK</name>
<dbReference type="CDD" id="cd11524">
    <property type="entry name" value="SYLF"/>
    <property type="match status" value="1"/>
</dbReference>
<dbReference type="AlphaFoldDB" id="A0A5M8B9T6"/>
<dbReference type="Proteomes" id="UP000324324">
    <property type="component" value="Unassembled WGS sequence"/>
</dbReference>
<dbReference type="PROSITE" id="PS51257">
    <property type="entry name" value="PROKAR_LIPOPROTEIN"/>
    <property type="match status" value="1"/>
</dbReference>
<keyword evidence="3" id="KW-1185">Reference proteome</keyword>
<sequence length="198" mass="20658">MERRAFLNASAGLGLAVAGSGLLLGACTTTRDSASSPAEKTTRRREIDSGVQNTLDRLYSSVNGSRDLASRARGILVFPRTLSAGFFVGGEYGDGALRVGNTTRGYYRTISGSLGWQIGAQSKALIFMFMNQQALDKFLASEGWTAGVDATVAVAKVGANGALDTNTVQQPVVGFALTNAGLMAGLSLEGTKITKLDL</sequence>
<evidence type="ECO:0000313" key="2">
    <source>
        <dbReference type="EMBL" id="KAA6131151.1"/>
    </source>
</evidence>
<organism evidence="2 3">
    <name type="scientific">Cupriavidus cauae</name>
    <dbReference type="NCBI Taxonomy" id="2608999"/>
    <lineage>
        <taxon>Bacteria</taxon>
        <taxon>Pseudomonadati</taxon>
        <taxon>Pseudomonadota</taxon>
        <taxon>Betaproteobacteria</taxon>
        <taxon>Burkholderiales</taxon>
        <taxon>Burkholderiaceae</taxon>
        <taxon>Cupriavidus</taxon>
    </lineage>
</organism>
<comment type="caution">
    <text evidence="2">The sequence shown here is derived from an EMBL/GenBank/DDBJ whole genome shotgun (WGS) entry which is preliminary data.</text>
</comment>
<accession>A0A5M8B9T6</accession>
<dbReference type="Pfam" id="PF04366">
    <property type="entry name" value="Ysc84"/>
    <property type="match status" value="1"/>
</dbReference>
<dbReference type="RefSeq" id="WP_150082133.1">
    <property type="nucleotide sequence ID" value="NZ_VWRN01000010.1"/>
</dbReference>